<feature type="domain" description="G-protein coupled receptors family 1 profile" evidence="9">
    <location>
        <begin position="25"/>
        <end position="273"/>
    </location>
</feature>
<evidence type="ECO:0000256" key="2">
    <source>
        <dbReference type="ARBA" id="ARBA00022692"/>
    </source>
</evidence>
<keyword evidence="5 8" id="KW-0472">Membrane</keyword>
<keyword evidence="7" id="KW-0807">Transducer</keyword>
<dbReference type="PANTHER" id="PTHR24243">
    <property type="entry name" value="G-PROTEIN COUPLED RECEPTOR"/>
    <property type="match status" value="1"/>
</dbReference>
<dbReference type="EMBL" id="CAJNOJ010000364">
    <property type="protein sequence ID" value="CAF1418578.1"/>
    <property type="molecule type" value="Genomic_DNA"/>
</dbReference>
<feature type="transmembrane region" description="Helical" evidence="8">
    <location>
        <begin position="12"/>
        <end position="34"/>
    </location>
</feature>
<keyword evidence="6" id="KW-0675">Receptor</keyword>
<evidence type="ECO:0000256" key="1">
    <source>
        <dbReference type="ARBA" id="ARBA00004141"/>
    </source>
</evidence>
<feature type="transmembrane region" description="Helical" evidence="8">
    <location>
        <begin position="254"/>
        <end position="275"/>
    </location>
</feature>
<feature type="transmembrane region" description="Helical" evidence="8">
    <location>
        <begin position="170"/>
        <end position="192"/>
    </location>
</feature>
<dbReference type="PANTHER" id="PTHR24243:SF230">
    <property type="entry name" value="G-PROTEIN COUPLED RECEPTORS FAMILY 1 PROFILE DOMAIN-CONTAINING PROTEIN"/>
    <property type="match status" value="1"/>
</dbReference>
<dbReference type="Proteomes" id="UP000663828">
    <property type="component" value="Unassembled WGS sequence"/>
</dbReference>
<sequence>MSLTLIGEQLTAVVGSVFFVVGFIGNGINIFIFSGTIVERRNCCSFYLLTASIINTLYLCIILIPRIETATSGIDLTRSSRIWCKVRPLFTGSLPPMSLTCACLSIIDQFISTSKNFRLRQYSNMKLARRIIIVFLIIWIIHGIIASIFYEITPTRCTSSNAIYAVYTTVYLIVVNGCIPILIISIFGWLTNRNIRQTQVLANRQADRQLTKMILMQSIVVVISNMVYGVNNVYRLITTGVTKDINRQITENFVTTIVTLISYFYSIGSFYIFFISSSQFRRKVKQQLLFYRRQRNQINTI</sequence>
<keyword evidence="12" id="KW-1185">Reference proteome</keyword>
<name>A0A814AAH2_ADIRI</name>
<organism evidence="10 12">
    <name type="scientific">Adineta ricciae</name>
    <name type="common">Rotifer</name>
    <dbReference type="NCBI Taxonomy" id="249248"/>
    <lineage>
        <taxon>Eukaryota</taxon>
        <taxon>Metazoa</taxon>
        <taxon>Spiralia</taxon>
        <taxon>Gnathifera</taxon>
        <taxon>Rotifera</taxon>
        <taxon>Eurotatoria</taxon>
        <taxon>Bdelloidea</taxon>
        <taxon>Adinetida</taxon>
        <taxon>Adinetidae</taxon>
        <taxon>Adineta</taxon>
    </lineage>
</organism>
<gene>
    <name evidence="11" type="ORF">EDS130_LOCUS37285</name>
    <name evidence="10" type="ORF">XAT740_LOCUS8498</name>
</gene>
<proteinExistence type="predicted"/>
<accession>A0A814AAH2</accession>
<dbReference type="PROSITE" id="PS50262">
    <property type="entry name" value="G_PROTEIN_RECEP_F1_2"/>
    <property type="match status" value="1"/>
</dbReference>
<feature type="transmembrane region" description="Helical" evidence="8">
    <location>
        <begin position="127"/>
        <end position="150"/>
    </location>
</feature>
<evidence type="ECO:0000256" key="7">
    <source>
        <dbReference type="ARBA" id="ARBA00023224"/>
    </source>
</evidence>
<feature type="transmembrane region" description="Helical" evidence="8">
    <location>
        <begin position="87"/>
        <end position="107"/>
    </location>
</feature>
<dbReference type="AlphaFoldDB" id="A0A814AAH2"/>
<evidence type="ECO:0000313" key="12">
    <source>
        <dbReference type="Proteomes" id="UP000663828"/>
    </source>
</evidence>
<dbReference type="Gene3D" id="1.20.1070.10">
    <property type="entry name" value="Rhodopsin 7-helix transmembrane proteins"/>
    <property type="match status" value="1"/>
</dbReference>
<keyword evidence="3 8" id="KW-1133">Transmembrane helix</keyword>
<evidence type="ECO:0000256" key="8">
    <source>
        <dbReference type="SAM" id="Phobius"/>
    </source>
</evidence>
<protein>
    <recommendedName>
        <fullName evidence="9">G-protein coupled receptors family 1 profile domain-containing protein</fullName>
    </recommendedName>
</protein>
<keyword evidence="2 8" id="KW-0812">Transmembrane</keyword>
<dbReference type="GO" id="GO:0005886">
    <property type="term" value="C:plasma membrane"/>
    <property type="evidence" value="ECO:0007669"/>
    <property type="project" value="TreeGrafter"/>
</dbReference>
<evidence type="ECO:0000259" key="9">
    <source>
        <dbReference type="PROSITE" id="PS50262"/>
    </source>
</evidence>
<dbReference type="SUPFAM" id="SSF81321">
    <property type="entry name" value="Family A G protein-coupled receptor-like"/>
    <property type="match status" value="1"/>
</dbReference>
<evidence type="ECO:0000256" key="3">
    <source>
        <dbReference type="ARBA" id="ARBA00022989"/>
    </source>
</evidence>
<feature type="transmembrane region" description="Helical" evidence="8">
    <location>
        <begin position="213"/>
        <end position="234"/>
    </location>
</feature>
<dbReference type="GO" id="GO:0004930">
    <property type="term" value="F:G protein-coupled receptor activity"/>
    <property type="evidence" value="ECO:0007669"/>
    <property type="project" value="UniProtKB-KW"/>
</dbReference>
<evidence type="ECO:0000313" key="10">
    <source>
        <dbReference type="EMBL" id="CAF0910294.1"/>
    </source>
</evidence>
<evidence type="ECO:0000256" key="6">
    <source>
        <dbReference type="ARBA" id="ARBA00023170"/>
    </source>
</evidence>
<dbReference type="EMBL" id="CAJNOR010000424">
    <property type="protein sequence ID" value="CAF0910294.1"/>
    <property type="molecule type" value="Genomic_DNA"/>
</dbReference>
<comment type="subcellular location">
    <subcellularLocation>
        <location evidence="1">Membrane</location>
        <topology evidence="1">Multi-pass membrane protein</topology>
    </subcellularLocation>
</comment>
<comment type="caution">
    <text evidence="10">The sequence shown here is derived from an EMBL/GenBank/DDBJ whole genome shotgun (WGS) entry which is preliminary data.</text>
</comment>
<evidence type="ECO:0000256" key="5">
    <source>
        <dbReference type="ARBA" id="ARBA00023136"/>
    </source>
</evidence>
<dbReference type="Proteomes" id="UP000663852">
    <property type="component" value="Unassembled WGS sequence"/>
</dbReference>
<keyword evidence="4" id="KW-0297">G-protein coupled receptor</keyword>
<evidence type="ECO:0000256" key="4">
    <source>
        <dbReference type="ARBA" id="ARBA00023040"/>
    </source>
</evidence>
<reference evidence="10" key="1">
    <citation type="submission" date="2021-02" db="EMBL/GenBank/DDBJ databases">
        <authorList>
            <person name="Nowell W R."/>
        </authorList>
    </citation>
    <scope>NUCLEOTIDE SEQUENCE</scope>
</reference>
<feature type="transmembrane region" description="Helical" evidence="8">
    <location>
        <begin position="46"/>
        <end position="67"/>
    </location>
</feature>
<dbReference type="InterPro" id="IPR017452">
    <property type="entry name" value="GPCR_Rhodpsn_7TM"/>
</dbReference>
<evidence type="ECO:0000313" key="11">
    <source>
        <dbReference type="EMBL" id="CAF1418578.1"/>
    </source>
</evidence>